<accession>A0A382BJJ4</accession>
<feature type="non-terminal residue" evidence="2">
    <location>
        <position position="1"/>
    </location>
</feature>
<evidence type="ECO:0000313" key="2">
    <source>
        <dbReference type="EMBL" id="SVB14020.1"/>
    </source>
</evidence>
<evidence type="ECO:0000256" key="1">
    <source>
        <dbReference type="SAM" id="MobiDB-lite"/>
    </source>
</evidence>
<protein>
    <submittedName>
        <fullName evidence="2">Uncharacterized protein</fullName>
    </submittedName>
</protein>
<feature type="region of interest" description="Disordered" evidence="1">
    <location>
        <begin position="1"/>
        <end position="32"/>
    </location>
</feature>
<dbReference type="AlphaFoldDB" id="A0A382BJJ4"/>
<organism evidence="2">
    <name type="scientific">marine metagenome</name>
    <dbReference type="NCBI Taxonomy" id="408172"/>
    <lineage>
        <taxon>unclassified sequences</taxon>
        <taxon>metagenomes</taxon>
        <taxon>ecological metagenomes</taxon>
    </lineage>
</organism>
<feature type="non-terminal residue" evidence="2">
    <location>
        <position position="32"/>
    </location>
</feature>
<reference evidence="2" key="1">
    <citation type="submission" date="2018-05" db="EMBL/GenBank/DDBJ databases">
        <authorList>
            <person name="Lanie J.A."/>
            <person name="Ng W.-L."/>
            <person name="Kazmierczak K.M."/>
            <person name="Andrzejewski T.M."/>
            <person name="Davidsen T.M."/>
            <person name="Wayne K.J."/>
            <person name="Tettelin H."/>
            <person name="Glass J.I."/>
            <person name="Rusch D."/>
            <person name="Podicherti R."/>
            <person name="Tsui H.-C.T."/>
            <person name="Winkler M.E."/>
        </authorList>
    </citation>
    <scope>NUCLEOTIDE SEQUENCE</scope>
</reference>
<sequence length="32" mass="3719">VNKIVPGKRHYSPVGPGYPYRAKEWNDDQYPS</sequence>
<feature type="compositionally biased region" description="Basic residues" evidence="1">
    <location>
        <begin position="1"/>
        <end position="11"/>
    </location>
</feature>
<dbReference type="EMBL" id="UINC01030132">
    <property type="protein sequence ID" value="SVB14020.1"/>
    <property type="molecule type" value="Genomic_DNA"/>
</dbReference>
<name>A0A382BJJ4_9ZZZZ</name>
<gene>
    <name evidence="2" type="ORF">METZ01_LOCUS166874</name>
</gene>
<proteinExistence type="predicted"/>